<dbReference type="AlphaFoldDB" id="A0AAU8I2K2"/>
<sequence length="207" mass="23090">MHLYAFGSVCRGEVTLGSDIDLLAVTDGFDSRFDVNIYSVYSYGRLRDMWVEGAPFAWHLSLESKLIYSSDGDDYLKMLGRPARYNSALTDCAKFAALFKRASASLSQGTNSRVFELSTIFLAVRNFATCFSLGAGDSPDFSRYSALRLGPHSLRIDQDAFDTIERARILSTRGVGKSINKTDECVVISQLDYIAAWMERLTRAVEQ</sequence>
<evidence type="ECO:0000313" key="2">
    <source>
        <dbReference type="EMBL" id="MCI2260918.1"/>
    </source>
</evidence>
<dbReference type="CDD" id="cd05403">
    <property type="entry name" value="NT_KNTase_like"/>
    <property type="match status" value="1"/>
</dbReference>
<reference evidence="2 4" key="1">
    <citation type="journal article" date="2022" name="Curr. Microbiol.">
        <title>Xanthomonas indica sp. nov., a Novel Member of Non-Pathogenic Xanthomonas Community from Healthy Rice Seeds.</title>
        <authorList>
            <person name="Rana R."/>
            <person name="Madhavan V.N."/>
            <person name="Saroha T."/>
            <person name="Bansal K."/>
            <person name="Kaur A."/>
            <person name="Sonti R.V."/>
            <person name="Patel H.K."/>
            <person name="Patil P.B."/>
        </authorList>
    </citation>
    <scope>NUCLEOTIDE SEQUENCE [LARGE SCALE GENOMIC DNA]</scope>
    <source>
        <strain evidence="2 4">PPL560</strain>
    </source>
</reference>
<evidence type="ECO:0000259" key="1">
    <source>
        <dbReference type="Pfam" id="PF01909"/>
    </source>
</evidence>
<dbReference type="KEGG" id="xin:Q7W82_14100"/>
<dbReference type="InterPro" id="IPR002934">
    <property type="entry name" value="Polymerase_NTP_transf_dom"/>
</dbReference>
<dbReference type="EMBL" id="CP131914">
    <property type="protein sequence ID" value="XCI79404.1"/>
    <property type="molecule type" value="Genomic_DNA"/>
</dbReference>
<dbReference type="Proteomes" id="UP001430647">
    <property type="component" value="Unassembled WGS sequence"/>
</dbReference>
<dbReference type="Pfam" id="PF01909">
    <property type="entry name" value="NTP_transf_2"/>
    <property type="match status" value="1"/>
</dbReference>
<reference evidence="3" key="3">
    <citation type="submission" date="2023-08" db="EMBL/GenBank/DDBJ databases">
        <title>Complete genome sequence of Xanthomonas indica.</title>
        <authorList>
            <person name="Patil P.B."/>
            <person name="Rana R."/>
        </authorList>
    </citation>
    <scope>NUCLEOTIDE SEQUENCE</scope>
    <source>
        <strain evidence="3">PPL560</strain>
    </source>
</reference>
<dbReference type="RefSeq" id="WP_242159029.1">
    <property type="nucleotide sequence ID" value="NZ_CP131914.1"/>
</dbReference>
<keyword evidence="4" id="KW-1185">Reference proteome</keyword>
<dbReference type="GO" id="GO:0016779">
    <property type="term" value="F:nucleotidyltransferase activity"/>
    <property type="evidence" value="ECO:0007669"/>
    <property type="project" value="InterPro"/>
</dbReference>
<dbReference type="EMBL" id="JAKJPQ010000003">
    <property type="protein sequence ID" value="MCI2260918.1"/>
    <property type="molecule type" value="Genomic_DNA"/>
</dbReference>
<evidence type="ECO:0000313" key="3">
    <source>
        <dbReference type="EMBL" id="XCI79404.1"/>
    </source>
</evidence>
<protein>
    <submittedName>
        <fullName evidence="3">Nucleotidyltransferase domain-containing protein</fullName>
    </submittedName>
</protein>
<gene>
    <name evidence="2" type="ORF">L3V74_05135</name>
    <name evidence="3" type="ORF">Q7W82_14100</name>
</gene>
<evidence type="ECO:0000313" key="4">
    <source>
        <dbReference type="Proteomes" id="UP001430647"/>
    </source>
</evidence>
<name>A0AAU8I2K2_9XANT</name>
<accession>A0AAU8I2K2</accession>
<proteinExistence type="predicted"/>
<reference evidence="2" key="2">
    <citation type="submission" date="2022-01" db="EMBL/GenBank/DDBJ databases">
        <authorList>
            <person name="Rana R."/>
            <person name="Patil P.B."/>
        </authorList>
    </citation>
    <scope>NUCLEOTIDE SEQUENCE</scope>
    <source>
        <strain evidence="2">PPL560</strain>
    </source>
</reference>
<feature type="domain" description="Polymerase nucleotidyl transferase" evidence="1">
    <location>
        <begin position="3"/>
        <end position="45"/>
    </location>
</feature>
<organism evidence="3">
    <name type="scientific">Xanthomonas indica</name>
    <dbReference type="NCBI Taxonomy" id="2912242"/>
    <lineage>
        <taxon>Bacteria</taxon>
        <taxon>Pseudomonadati</taxon>
        <taxon>Pseudomonadota</taxon>
        <taxon>Gammaproteobacteria</taxon>
        <taxon>Lysobacterales</taxon>
        <taxon>Lysobacteraceae</taxon>
        <taxon>Xanthomonas</taxon>
    </lineage>
</organism>